<reference evidence="2 3" key="1">
    <citation type="submission" date="2023-12" db="EMBL/GenBank/DDBJ databases">
        <title>Jeotgalibacillus haloalkaliphilus sp. nov., a novel salt-tolerant bacteria, isolated from the estuary of the Fenhe River into the Yellow River.</title>
        <authorList>
            <person name="Li Y."/>
        </authorList>
    </citation>
    <scope>NUCLEOTIDE SEQUENCE [LARGE SCALE GENOMIC DNA]</scope>
    <source>
        <strain evidence="2 3">HH7-29</strain>
    </source>
</reference>
<keyword evidence="1" id="KW-0472">Membrane</keyword>
<sequence length="376" mass="43824">MKGLLLTRIRKDYDYQYGVIKTAIDWTVIVYLILPGLFFTGLFYRSLWVEPPVWFNWFDWRLAALAMAITMLSSKWRTFLYEADSVFLIKRKELIESILKESFIYNLVYSLVETGLVVVLVCPFIVNFLNISWYSILAFWISMACVKVFGKSMFYFAWLRFKGWRLRAAVISIGIVIFLSTFLITWLSLYIPLAAALPLVMLIILLPVLLKNSLLSPNRILDHGIKERGYKTRFIKKMFSMSYEVETPPKAKTRSKPWFFRKSGRIFKQPGPQKAMAELFIKHYARNREYTYIILRLMGAAGASAIFVPSAWAYLIIVSFLAFGAVSVSQQMWAQLIDQHAIGVKYKSRDAYFKIKRKTDLITVVPYTVFLLLYFI</sequence>
<dbReference type="Proteomes" id="UP001292084">
    <property type="component" value="Unassembled WGS sequence"/>
</dbReference>
<dbReference type="EMBL" id="JAXQNN010000002">
    <property type="protein sequence ID" value="MDZ5712530.1"/>
    <property type="molecule type" value="Genomic_DNA"/>
</dbReference>
<dbReference type="RefSeq" id="WP_322421482.1">
    <property type="nucleotide sequence ID" value="NZ_JAXQNN010000002.1"/>
</dbReference>
<feature type="transmembrane region" description="Helical" evidence="1">
    <location>
        <begin position="28"/>
        <end position="48"/>
    </location>
</feature>
<organism evidence="2 3">
    <name type="scientific">Jeotgalibacillus haloalkalitolerans</name>
    <dbReference type="NCBI Taxonomy" id="3104292"/>
    <lineage>
        <taxon>Bacteria</taxon>
        <taxon>Bacillati</taxon>
        <taxon>Bacillota</taxon>
        <taxon>Bacilli</taxon>
        <taxon>Bacillales</taxon>
        <taxon>Caryophanaceae</taxon>
        <taxon>Jeotgalibacillus</taxon>
    </lineage>
</organism>
<protein>
    <submittedName>
        <fullName evidence="2">ABC transporter permease</fullName>
    </submittedName>
</protein>
<comment type="caution">
    <text evidence="2">The sequence shown here is derived from an EMBL/GenBank/DDBJ whole genome shotgun (WGS) entry which is preliminary data.</text>
</comment>
<evidence type="ECO:0000313" key="2">
    <source>
        <dbReference type="EMBL" id="MDZ5712530.1"/>
    </source>
</evidence>
<feature type="transmembrane region" description="Helical" evidence="1">
    <location>
        <begin position="103"/>
        <end position="126"/>
    </location>
</feature>
<keyword evidence="1" id="KW-0812">Transmembrane</keyword>
<name>A0ABU5KPA7_9BACL</name>
<gene>
    <name evidence="2" type="ORF">UFB30_09825</name>
</gene>
<dbReference type="InterPro" id="IPR010288">
    <property type="entry name" value="EcsB_ABC"/>
</dbReference>
<keyword evidence="3" id="KW-1185">Reference proteome</keyword>
<dbReference type="Pfam" id="PF05975">
    <property type="entry name" value="EcsB"/>
    <property type="match status" value="1"/>
</dbReference>
<evidence type="ECO:0000313" key="3">
    <source>
        <dbReference type="Proteomes" id="UP001292084"/>
    </source>
</evidence>
<proteinExistence type="predicted"/>
<feature type="transmembrane region" description="Helical" evidence="1">
    <location>
        <begin position="290"/>
        <end position="308"/>
    </location>
</feature>
<keyword evidence="1" id="KW-1133">Transmembrane helix</keyword>
<feature type="transmembrane region" description="Helical" evidence="1">
    <location>
        <begin position="132"/>
        <end position="154"/>
    </location>
</feature>
<feature type="transmembrane region" description="Helical" evidence="1">
    <location>
        <begin position="60"/>
        <end position="82"/>
    </location>
</feature>
<feature type="transmembrane region" description="Helical" evidence="1">
    <location>
        <begin position="190"/>
        <end position="210"/>
    </location>
</feature>
<accession>A0ABU5KPA7</accession>
<feature type="transmembrane region" description="Helical" evidence="1">
    <location>
        <begin position="166"/>
        <end position="184"/>
    </location>
</feature>
<evidence type="ECO:0000256" key="1">
    <source>
        <dbReference type="SAM" id="Phobius"/>
    </source>
</evidence>